<comment type="caution">
    <text evidence="1">The sequence shown here is derived from an EMBL/GenBank/DDBJ whole genome shotgun (WGS) entry which is preliminary data.</text>
</comment>
<dbReference type="PANTHER" id="PTHR46461:SF1">
    <property type="entry name" value="KELCH DOMAIN-CONTAINING PROTEIN 3"/>
    <property type="match status" value="1"/>
</dbReference>
<accession>A0A9D4QBF4</accession>
<dbReference type="PANTHER" id="PTHR46461">
    <property type="entry name" value="KELCH DOMAIN-CONTAINING PROTEIN 3"/>
    <property type="match status" value="1"/>
</dbReference>
<name>A0A9D4QBF4_RHISA</name>
<gene>
    <name evidence="1" type="ORF">HPB52_016462</name>
</gene>
<proteinExistence type="predicted"/>
<sequence length="218" mass="23837">MARPRASELDARVEFTGSLRWTLIPVQSNLENVPFQRFGHTVVGHGEYAYLWGGRNEDGACSIVYRFDTSSLTWLRPRTTGETPAAREGHSACVVAAACTCSAASRTMPTGVAGRARARPGHHALAIPSHQGQCAEWRSFHSAVAIGRRMYVWGGRRSPTDTHEEVAYCDRLAYLDTTNGAWVHPVPRAPASGTVQPRRLPVSSKGNIVERYRGPATP</sequence>
<dbReference type="AlphaFoldDB" id="A0A9D4QBF4"/>
<dbReference type="Pfam" id="PF24681">
    <property type="entry name" value="Kelch_KLHDC2_KLHL20_DRC7"/>
    <property type="match status" value="1"/>
</dbReference>
<protein>
    <recommendedName>
        <fullName evidence="3">Kelch repeat protein</fullName>
    </recommendedName>
</protein>
<evidence type="ECO:0000313" key="2">
    <source>
        <dbReference type="Proteomes" id="UP000821837"/>
    </source>
</evidence>
<dbReference type="InterPro" id="IPR052637">
    <property type="entry name" value="KLHDC3-like"/>
</dbReference>
<dbReference type="GO" id="GO:0003682">
    <property type="term" value="F:chromatin binding"/>
    <property type="evidence" value="ECO:0007669"/>
    <property type="project" value="InterPro"/>
</dbReference>
<dbReference type="SUPFAM" id="SSF117281">
    <property type="entry name" value="Kelch motif"/>
    <property type="match status" value="1"/>
</dbReference>
<dbReference type="Gene3D" id="2.120.10.80">
    <property type="entry name" value="Kelch-type beta propeller"/>
    <property type="match status" value="2"/>
</dbReference>
<dbReference type="InterPro" id="IPR015915">
    <property type="entry name" value="Kelch-typ_b-propeller"/>
</dbReference>
<dbReference type="Proteomes" id="UP000821837">
    <property type="component" value="Chromosome 11"/>
</dbReference>
<organism evidence="1 2">
    <name type="scientific">Rhipicephalus sanguineus</name>
    <name type="common">Brown dog tick</name>
    <name type="synonym">Ixodes sanguineus</name>
    <dbReference type="NCBI Taxonomy" id="34632"/>
    <lineage>
        <taxon>Eukaryota</taxon>
        <taxon>Metazoa</taxon>
        <taxon>Ecdysozoa</taxon>
        <taxon>Arthropoda</taxon>
        <taxon>Chelicerata</taxon>
        <taxon>Arachnida</taxon>
        <taxon>Acari</taxon>
        <taxon>Parasitiformes</taxon>
        <taxon>Ixodida</taxon>
        <taxon>Ixodoidea</taxon>
        <taxon>Ixodidae</taxon>
        <taxon>Rhipicephalinae</taxon>
        <taxon>Rhipicephalus</taxon>
        <taxon>Rhipicephalus</taxon>
    </lineage>
</organism>
<reference evidence="1" key="1">
    <citation type="journal article" date="2020" name="Cell">
        <title>Large-Scale Comparative Analyses of Tick Genomes Elucidate Their Genetic Diversity and Vector Capacities.</title>
        <authorList>
            <consortium name="Tick Genome and Microbiome Consortium (TIGMIC)"/>
            <person name="Jia N."/>
            <person name="Wang J."/>
            <person name="Shi W."/>
            <person name="Du L."/>
            <person name="Sun Y."/>
            <person name="Zhan W."/>
            <person name="Jiang J.F."/>
            <person name="Wang Q."/>
            <person name="Zhang B."/>
            <person name="Ji P."/>
            <person name="Bell-Sakyi L."/>
            <person name="Cui X.M."/>
            <person name="Yuan T.T."/>
            <person name="Jiang B.G."/>
            <person name="Yang W.F."/>
            <person name="Lam T.T."/>
            <person name="Chang Q.C."/>
            <person name="Ding S.J."/>
            <person name="Wang X.J."/>
            <person name="Zhu J.G."/>
            <person name="Ruan X.D."/>
            <person name="Zhao L."/>
            <person name="Wei J.T."/>
            <person name="Ye R.Z."/>
            <person name="Que T.C."/>
            <person name="Du C.H."/>
            <person name="Zhou Y.H."/>
            <person name="Cheng J.X."/>
            <person name="Dai P.F."/>
            <person name="Guo W.B."/>
            <person name="Han X.H."/>
            <person name="Huang E.J."/>
            <person name="Li L.F."/>
            <person name="Wei W."/>
            <person name="Gao Y.C."/>
            <person name="Liu J.Z."/>
            <person name="Shao H.Z."/>
            <person name="Wang X."/>
            <person name="Wang C.C."/>
            <person name="Yang T.C."/>
            <person name="Huo Q.B."/>
            <person name="Li W."/>
            <person name="Chen H.Y."/>
            <person name="Chen S.E."/>
            <person name="Zhou L.G."/>
            <person name="Ni X.B."/>
            <person name="Tian J.H."/>
            <person name="Sheng Y."/>
            <person name="Liu T."/>
            <person name="Pan Y.S."/>
            <person name="Xia L.Y."/>
            <person name="Li J."/>
            <person name="Zhao F."/>
            <person name="Cao W.C."/>
        </authorList>
    </citation>
    <scope>NUCLEOTIDE SEQUENCE</scope>
    <source>
        <strain evidence="1">Rsan-2018</strain>
    </source>
</reference>
<keyword evidence="2" id="KW-1185">Reference proteome</keyword>
<evidence type="ECO:0000313" key="1">
    <source>
        <dbReference type="EMBL" id="KAH7972739.1"/>
    </source>
</evidence>
<dbReference type="EMBL" id="JABSTV010001247">
    <property type="protein sequence ID" value="KAH7972739.1"/>
    <property type="molecule type" value="Genomic_DNA"/>
</dbReference>
<evidence type="ECO:0008006" key="3">
    <source>
        <dbReference type="Google" id="ProtNLM"/>
    </source>
</evidence>
<dbReference type="GO" id="GO:0005737">
    <property type="term" value="C:cytoplasm"/>
    <property type="evidence" value="ECO:0007669"/>
    <property type="project" value="TreeGrafter"/>
</dbReference>
<dbReference type="VEuPathDB" id="VectorBase:RSAN_043835"/>
<reference evidence="1" key="2">
    <citation type="submission" date="2021-09" db="EMBL/GenBank/DDBJ databases">
        <authorList>
            <person name="Jia N."/>
            <person name="Wang J."/>
            <person name="Shi W."/>
            <person name="Du L."/>
            <person name="Sun Y."/>
            <person name="Zhan W."/>
            <person name="Jiang J."/>
            <person name="Wang Q."/>
            <person name="Zhang B."/>
            <person name="Ji P."/>
            <person name="Sakyi L.B."/>
            <person name="Cui X."/>
            <person name="Yuan T."/>
            <person name="Jiang B."/>
            <person name="Yang W."/>
            <person name="Lam T.T.-Y."/>
            <person name="Chang Q."/>
            <person name="Ding S."/>
            <person name="Wang X."/>
            <person name="Zhu J."/>
            <person name="Ruan X."/>
            <person name="Zhao L."/>
            <person name="Wei J."/>
            <person name="Que T."/>
            <person name="Du C."/>
            <person name="Cheng J."/>
            <person name="Dai P."/>
            <person name="Han X."/>
            <person name="Huang E."/>
            <person name="Gao Y."/>
            <person name="Liu J."/>
            <person name="Shao H."/>
            <person name="Ye R."/>
            <person name="Li L."/>
            <person name="Wei W."/>
            <person name="Wang X."/>
            <person name="Wang C."/>
            <person name="Huo Q."/>
            <person name="Li W."/>
            <person name="Guo W."/>
            <person name="Chen H."/>
            <person name="Chen S."/>
            <person name="Zhou L."/>
            <person name="Zhou L."/>
            <person name="Ni X."/>
            <person name="Tian J."/>
            <person name="Zhou Y."/>
            <person name="Sheng Y."/>
            <person name="Liu T."/>
            <person name="Pan Y."/>
            <person name="Xia L."/>
            <person name="Li J."/>
            <person name="Zhao F."/>
            <person name="Cao W."/>
        </authorList>
    </citation>
    <scope>NUCLEOTIDE SEQUENCE</scope>
    <source>
        <strain evidence="1">Rsan-2018</strain>
        <tissue evidence="1">Larvae</tissue>
    </source>
</reference>